<keyword evidence="2" id="KW-1185">Reference proteome</keyword>
<gene>
    <name evidence="1" type="ORF">L6164_016820</name>
</gene>
<evidence type="ECO:0000313" key="1">
    <source>
        <dbReference type="EMBL" id="KAI4331867.1"/>
    </source>
</evidence>
<reference evidence="1 2" key="1">
    <citation type="journal article" date="2022" name="DNA Res.">
        <title>Chromosomal-level genome assembly of the orchid tree Bauhinia variegata (Leguminosae; Cercidoideae) supports the allotetraploid origin hypothesis of Bauhinia.</title>
        <authorList>
            <person name="Zhong Y."/>
            <person name="Chen Y."/>
            <person name="Zheng D."/>
            <person name="Pang J."/>
            <person name="Liu Y."/>
            <person name="Luo S."/>
            <person name="Meng S."/>
            <person name="Qian L."/>
            <person name="Wei D."/>
            <person name="Dai S."/>
            <person name="Zhou R."/>
        </authorList>
    </citation>
    <scope>NUCLEOTIDE SEQUENCE [LARGE SCALE GENOMIC DNA]</scope>
    <source>
        <strain evidence="1">BV-YZ2020</strain>
    </source>
</reference>
<dbReference type="Proteomes" id="UP000828941">
    <property type="component" value="Chromosome 7"/>
</dbReference>
<comment type="caution">
    <text evidence="1">The sequence shown here is derived from an EMBL/GenBank/DDBJ whole genome shotgun (WGS) entry which is preliminary data.</text>
</comment>
<dbReference type="EMBL" id="CM039432">
    <property type="protein sequence ID" value="KAI4331867.1"/>
    <property type="molecule type" value="Genomic_DNA"/>
</dbReference>
<sequence length="317" mass="34757">MPNIRKFIKQSSSEVEELRKKKRKTRASSPPLLQVLPIISQRSLGLLPLLALKFLLRRPSWLMWMLMVFLLLLHLSRSCLSFANSKGNEDQDNSQDRSGILCRAPSSPDSDSCPSVGISGSIAHETNLPSEAGEAHAPFGAGNPNAPLMGPTHLQISAAQLVANLTFPLWFWAAKDATKERASTTEQKVVAAEQRIVVIEKKASAAEDRASTVIFKWAQANNKSSLLEKELSAVKGGRPREESGNVFVSASQDGFENCLSQVSAYQSSFSWDELAIATNYLKVVQGWVIVEPDDEDDLDLSFPIFDVDVGSDEEGDL</sequence>
<evidence type="ECO:0000313" key="2">
    <source>
        <dbReference type="Proteomes" id="UP000828941"/>
    </source>
</evidence>
<name>A0ACB9N5Y7_BAUVA</name>
<accession>A0ACB9N5Y7</accession>
<protein>
    <submittedName>
        <fullName evidence="1">Uncharacterized protein</fullName>
    </submittedName>
</protein>
<proteinExistence type="predicted"/>
<organism evidence="1 2">
    <name type="scientific">Bauhinia variegata</name>
    <name type="common">Purple orchid tree</name>
    <name type="synonym">Phanera variegata</name>
    <dbReference type="NCBI Taxonomy" id="167791"/>
    <lineage>
        <taxon>Eukaryota</taxon>
        <taxon>Viridiplantae</taxon>
        <taxon>Streptophyta</taxon>
        <taxon>Embryophyta</taxon>
        <taxon>Tracheophyta</taxon>
        <taxon>Spermatophyta</taxon>
        <taxon>Magnoliopsida</taxon>
        <taxon>eudicotyledons</taxon>
        <taxon>Gunneridae</taxon>
        <taxon>Pentapetalae</taxon>
        <taxon>rosids</taxon>
        <taxon>fabids</taxon>
        <taxon>Fabales</taxon>
        <taxon>Fabaceae</taxon>
        <taxon>Cercidoideae</taxon>
        <taxon>Cercideae</taxon>
        <taxon>Bauhiniinae</taxon>
        <taxon>Bauhinia</taxon>
    </lineage>
</organism>